<dbReference type="GO" id="GO:0030036">
    <property type="term" value="P:actin cytoskeleton organization"/>
    <property type="evidence" value="ECO:0007669"/>
    <property type="project" value="TreeGrafter"/>
</dbReference>
<feature type="compositionally biased region" description="Pro residues" evidence="7">
    <location>
        <begin position="7"/>
        <end position="16"/>
    </location>
</feature>
<dbReference type="Gene3D" id="1.10.555.10">
    <property type="entry name" value="Rho GTPase activation protein"/>
    <property type="match status" value="1"/>
</dbReference>
<evidence type="ECO:0000313" key="10">
    <source>
        <dbReference type="EMBL" id="KNE67551.1"/>
    </source>
</evidence>
<comment type="subcellular location">
    <subcellularLocation>
        <location evidence="1">Nucleus</location>
    </subcellularLocation>
</comment>
<dbReference type="VEuPathDB" id="FungiDB:AMAG_12004"/>
<feature type="domain" description="LIM zinc-binding" evidence="8">
    <location>
        <begin position="457"/>
        <end position="530"/>
    </location>
</feature>
<dbReference type="InterPro" id="IPR000198">
    <property type="entry name" value="RhoGAP_dom"/>
</dbReference>
<dbReference type="EMBL" id="GG745353">
    <property type="protein sequence ID" value="KNE67551.1"/>
    <property type="molecule type" value="Genomic_DNA"/>
</dbReference>
<organism evidence="10 11">
    <name type="scientific">Allomyces macrogynus (strain ATCC 38327)</name>
    <name type="common">Allomyces javanicus var. macrogynus</name>
    <dbReference type="NCBI Taxonomy" id="578462"/>
    <lineage>
        <taxon>Eukaryota</taxon>
        <taxon>Fungi</taxon>
        <taxon>Fungi incertae sedis</taxon>
        <taxon>Blastocladiomycota</taxon>
        <taxon>Blastocladiomycetes</taxon>
        <taxon>Blastocladiales</taxon>
        <taxon>Blastocladiaceae</taxon>
        <taxon>Allomyces</taxon>
    </lineage>
</organism>
<dbReference type="InterPro" id="IPR001781">
    <property type="entry name" value="Znf_LIM"/>
</dbReference>
<evidence type="ECO:0008006" key="12">
    <source>
        <dbReference type="Google" id="ProtNLM"/>
    </source>
</evidence>
<sequence length="1230" mass="130646">MAMDPVSTPPAMPDPPSADLANGSAAPAPVTPPTTLRAPKLCTACGLPMTGQFVRALGGTFHLDCFKCVDCGKCVASRFFPVQTADGTQVPLCERDYFARLDLLCAKCGGALRGAYIQALGRKYHVEHFTCSMCDTVFGPAESYYEHNGAVYCHYHFSQLHAARCTGCHEAILKQFVEIARNGVDEQWHPECYMIHKSWNVTLVPEAVPSDPDATAVENGGGTGDGDSVEAAGDEDEGLNAPDALLVQLTRALPKPETLAEPDAAARDQLRTTQQLMEEKATRIWSVLSVFEESAAACISDMLLNVSNGLYVEGVNEAASFILHVEVLFAGIDRIEALLARHHDRTGLVHHKEPKLLCKKIVGFFSLLSHAHETHLGATGGLGPRRLGITQELLGLVTSLAHLLKVLIRMTLCGALKLERVYGQDGAVFEFLDTLMELSDHEKRIRMVLLDTDVKSDLCHACRSTIEESCVAVVAHPGQPPLPSWRWHSHCFACAVCGRPLTTAEDVEGAVLTQDHQVQCANCFAETKAPSVLDFYTGENASPVHSDTDEHDDDDRPHHPTMPLFELITPLSQYTFLLRVALKRLLGLLRVEEGGLTDALQDPRRKRVLSGSALDATTAAAASAAAAAAAAATSGSPNASTFSGMLTSKPRTNSFPRSDSLPRLVSPSPGSTPPDDGRPARSDSLPRPGSSPPQYHYQHYLGNIPTSTSPTMASRDMVNAAAGASASAPVSPPPPPPQPAIPPLAAAAAMAAAGAPITLGMAPAPTVPAPEMWLSDLSALEAFVVRHFAARDLEPLLAGIMRPEELAALTEERKSSGSGTSGGMWGRFVSTLRGGGRRKDKESSAAVAAARAAASAAAAMAAMNAAAAAAGNDVPVNEMNGPSDPVNGIVLDDDSVDGDGAATPNPATATPSATSAAKNQGTFGVPLDILLYRTGVSSVLGARSGRLAIPAFIDTCVGTLRNLDLHVEGIFRKNGNIRRLNEVKDALDSNPLGALDMIRDDNAIQIAALLKKFLRELPEPLLTFRLYKLFMAIARIQNEQDRMRALHYAVCLLPKAHRDVLEVLMLCLRDVAAACTHPDDPERGNKMDYGNLATVLSPTFLVPPRGAEEHHDVATSVLFDLLRWQPRVLWTVPSDIAALFRTGNATVAGGGSSATLTQDPATQQQQQLAQHELLRRVQAVHSSGLARSAGLSTAPTAAGMGVRLGTPIPPADSPAPPSDDVKPAAQPTEA</sequence>
<evidence type="ECO:0000313" key="11">
    <source>
        <dbReference type="Proteomes" id="UP000054350"/>
    </source>
</evidence>
<keyword evidence="4 6" id="KW-0862">Zinc</keyword>
<feature type="domain" description="Rho-GAP" evidence="9">
    <location>
        <begin position="925"/>
        <end position="1129"/>
    </location>
</feature>
<keyword evidence="3" id="KW-0677">Repeat</keyword>
<evidence type="ECO:0000256" key="1">
    <source>
        <dbReference type="ARBA" id="ARBA00004123"/>
    </source>
</evidence>
<dbReference type="GO" id="GO:0005634">
    <property type="term" value="C:nucleus"/>
    <property type="evidence" value="ECO:0007669"/>
    <property type="project" value="UniProtKB-SubCell"/>
</dbReference>
<feature type="region of interest" description="Disordered" evidence="7">
    <location>
        <begin position="634"/>
        <end position="712"/>
    </location>
</feature>
<feature type="compositionally biased region" description="Polar residues" evidence="7">
    <location>
        <begin position="635"/>
        <end position="657"/>
    </location>
</feature>
<feature type="region of interest" description="Disordered" evidence="7">
    <location>
        <begin position="539"/>
        <end position="561"/>
    </location>
</feature>
<dbReference type="PANTHER" id="PTHR24215:SF10">
    <property type="entry name" value="RHO-GTPASE-ACTIVATING PROTEIN LRG1"/>
    <property type="match status" value="1"/>
</dbReference>
<keyword evidence="11" id="KW-1185">Reference proteome</keyword>
<dbReference type="AlphaFoldDB" id="A0A0L0SYI0"/>
<evidence type="ECO:0000256" key="5">
    <source>
        <dbReference type="ARBA" id="ARBA00023242"/>
    </source>
</evidence>
<dbReference type="GO" id="GO:0046872">
    <property type="term" value="F:metal ion binding"/>
    <property type="evidence" value="ECO:0007669"/>
    <property type="project" value="UniProtKB-KW"/>
</dbReference>
<evidence type="ECO:0000256" key="4">
    <source>
        <dbReference type="ARBA" id="ARBA00022833"/>
    </source>
</evidence>
<dbReference type="PROSITE" id="PS00478">
    <property type="entry name" value="LIM_DOMAIN_1"/>
    <property type="match status" value="2"/>
</dbReference>
<dbReference type="FunFam" id="2.10.110.10:FF:000058">
    <property type="entry name" value="Rho GTPase activator Lrg11"/>
    <property type="match status" value="1"/>
</dbReference>
<accession>A0A0L0SYI0</accession>
<dbReference type="Gene3D" id="2.10.110.10">
    <property type="entry name" value="Cysteine Rich Protein"/>
    <property type="match status" value="3"/>
</dbReference>
<dbReference type="OrthoDB" id="20689at2759"/>
<keyword evidence="2 6" id="KW-0479">Metal-binding</keyword>
<dbReference type="CDD" id="cd09391">
    <property type="entry name" value="LIM1_Lrg1p_like"/>
    <property type="match status" value="1"/>
</dbReference>
<dbReference type="PROSITE" id="PS50023">
    <property type="entry name" value="LIM_DOMAIN_2"/>
    <property type="match status" value="3"/>
</dbReference>
<dbReference type="STRING" id="578462.A0A0L0SYI0"/>
<reference evidence="11" key="2">
    <citation type="submission" date="2009-11" db="EMBL/GenBank/DDBJ databases">
        <title>The Genome Sequence of Allomyces macrogynus strain ATCC 38327.</title>
        <authorList>
            <consortium name="The Broad Institute Genome Sequencing Platform"/>
            <person name="Russ C."/>
            <person name="Cuomo C."/>
            <person name="Shea T."/>
            <person name="Young S.K."/>
            <person name="Zeng Q."/>
            <person name="Koehrsen M."/>
            <person name="Haas B."/>
            <person name="Borodovsky M."/>
            <person name="Guigo R."/>
            <person name="Alvarado L."/>
            <person name="Berlin A."/>
            <person name="Borenstein D."/>
            <person name="Chen Z."/>
            <person name="Engels R."/>
            <person name="Freedman E."/>
            <person name="Gellesch M."/>
            <person name="Goldberg J."/>
            <person name="Griggs A."/>
            <person name="Gujja S."/>
            <person name="Heiman D."/>
            <person name="Hepburn T."/>
            <person name="Howarth C."/>
            <person name="Jen D."/>
            <person name="Larson L."/>
            <person name="Lewis B."/>
            <person name="Mehta T."/>
            <person name="Park D."/>
            <person name="Pearson M."/>
            <person name="Roberts A."/>
            <person name="Saif S."/>
            <person name="Shenoy N."/>
            <person name="Sisk P."/>
            <person name="Stolte C."/>
            <person name="Sykes S."/>
            <person name="Walk T."/>
            <person name="White J."/>
            <person name="Yandava C."/>
            <person name="Burger G."/>
            <person name="Gray M.W."/>
            <person name="Holland P.W.H."/>
            <person name="King N."/>
            <person name="Lang F.B.F."/>
            <person name="Roger A.J."/>
            <person name="Ruiz-Trillo I."/>
            <person name="Lander E."/>
            <person name="Nusbaum C."/>
        </authorList>
    </citation>
    <scope>NUCLEOTIDE SEQUENCE [LARGE SCALE GENOMIC DNA]</scope>
    <source>
        <strain evidence="11">ATCC 38327</strain>
    </source>
</reference>
<feature type="compositionally biased region" description="Pro residues" evidence="7">
    <location>
        <begin position="1207"/>
        <end position="1217"/>
    </location>
</feature>
<evidence type="ECO:0000256" key="2">
    <source>
        <dbReference type="ARBA" id="ARBA00022723"/>
    </source>
</evidence>
<dbReference type="InterPro" id="IPR008936">
    <property type="entry name" value="Rho_GTPase_activation_prot"/>
</dbReference>
<feature type="domain" description="LIM zinc-binding" evidence="8">
    <location>
        <begin position="103"/>
        <end position="163"/>
    </location>
</feature>
<dbReference type="PANTHER" id="PTHR24215">
    <property type="entry name" value="RHO-GTPASE-ACTIVATING PROTEIN LRG1"/>
    <property type="match status" value="1"/>
</dbReference>
<dbReference type="Proteomes" id="UP000054350">
    <property type="component" value="Unassembled WGS sequence"/>
</dbReference>
<dbReference type="GO" id="GO:0007165">
    <property type="term" value="P:signal transduction"/>
    <property type="evidence" value="ECO:0007669"/>
    <property type="project" value="InterPro"/>
</dbReference>
<keyword evidence="5" id="KW-0539">Nucleus</keyword>
<proteinExistence type="predicted"/>
<dbReference type="eggNOG" id="KOG1703">
    <property type="taxonomic scope" value="Eukaryota"/>
</dbReference>
<protein>
    <recommendedName>
        <fullName evidence="12">RhoGAP-domain-containing protein</fullName>
    </recommendedName>
</protein>
<dbReference type="GO" id="GO:0005737">
    <property type="term" value="C:cytoplasm"/>
    <property type="evidence" value="ECO:0007669"/>
    <property type="project" value="TreeGrafter"/>
</dbReference>
<feature type="region of interest" description="Disordered" evidence="7">
    <location>
        <begin position="892"/>
        <end position="917"/>
    </location>
</feature>
<dbReference type="SMART" id="SM00324">
    <property type="entry name" value="RhoGAP"/>
    <property type="match status" value="1"/>
</dbReference>
<gene>
    <name evidence="10" type="ORF">AMAG_12004</name>
</gene>
<dbReference type="CDD" id="cd09392">
    <property type="entry name" value="LIM2_Lrg1p_like"/>
    <property type="match status" value="1"/>
</dbReference>
<dbReference type="OMA" id="HMHISES"/>
<evidence type="ECO:0000256" key="3">
    <source>
        <dbReference type="ARBA" id="ARBA00022737"/>
    </source>
</evidence>
<evidence type="ECO:0000259" key="9">
    <source>
        <dbReference type="PROSITE" id="PS50238"/>
    </source>
</evidence>
<name>A0A0L0SYI0_ALLM3</name>
<feature type="region of interest" description="Disordered" evidence="7">
    <location>
        <begin position="1"/>
        <end position="31"/>
    </location>
</feature>
<dbReference type="SUPFAM" id="SSF57716">
    <property type="entry name" value="Glucocorticoid receptor-like (DNA-binding domain)"/>
    <property type="match status" value="3"/>
</dbReference>
<feature type="domain" description="LIM zinc-binding" evidence="8">
    <location>
        <begin position="40"/>
        <end position="100"/>
    </location>
</feature>
<feature type="compositionally biased region" description="Low complexity" evidence="7">
    <location>
        <begin position="901"/>
        <end position="917"/>
    </location>
</feature>
<feature type="region of interest" description="Disordered" evidence="7">
    <location>
        <begin position="1184"/>
        <end position="1230"/>
    </location>
</feature>
<evidence type="ECO:0000256" key="7">
    <source>
        <dbReference type="SAM" id="MobiDB-lite"/>
    </source>
</evidence>
<evidence type="ECO:0000259" key="8">
    <source>
        <dbReference type="PROSITE" id="PS50023"/>
    </source>
</evidence>
<feature type="region of interest" description="Disordered" evidence="7">
    <location>
        <begin position="210"/>
        <end position="235"/>
    </location>
</feature>
<dbReference type="eggNOG" id="KOG2710">
    <property type="taxonomic scope" value="Eukaryota"/>
</dbReference>
<dbReference type="SMART" id="SM00132">
    <property type="entry name" value="LIM"/>
    <property type="match status" value="3"/>
</dbReference>
<dbReference type="Pfam" id="PF00620">
    <property type="entry name" value="RhoGAP"/>
    <property type="match status" value="1"/>
</dbReference>
<keyword evidence="6" id="KW-0440">LIM domain</keyword>
<dbReference type="PROSITE" id="PS50238">
    <property type="entry name" value="RHOGAP"/>
    <property type="match status" value="1"/>
</dbReference>
<dbReference type="Pfam" id="PF00412">
    <property type="entry name" value="LIM"/>
    <property type="match status" value="3"/>
</dbReference>
<evidence type="ECO:0000256" key="6">
    <source>
        <dbReference type="PROSITE-ProRule" id="PRU00125"/>
    </source>
</evidence>
<dbReference type="SUPFAM" id="SSF48350">
    <property type="entry name" value="GTPase activation domain, GAP"/>
    <property type="match status" value="1"/>
</dbReference>
<reference evidence="10 11" key="1">
    <citation type="submission" date="2009-11" db="EMBL/GenBank/DDBJ databases">
        <title>Annotation of Allomyces macrogynus ATCC 38327.</title>
        <authorList>
            <consortium name="The Broad Institute Genome Sequencing Platform"/>
            <person name="Russ C."/>
            <person name="Cuomo C."/>
            <person name="Burger G."/>
            <person name="Gray M.W."/>
            <person name="Holland P.W.H."/>
            <person name="King N."/>
            <person name="Lang F.B.F."/>
            <person name="Roger A.J."/>
            <person name="Ruiz-Trillo I."/>
            <person name="Young S.K."/>
            <person name="Zeng Q."/>
            <person name="Gargeya S."/>
            <person name="Fitzgerald M."/>
            <person name="Haas B."/>
            <person name="Abouelleil A."/>
            <person name="Alvarado L."/>
            <person name="Arachchi H.M."/>
            <person name="Berlin A."/>
            <person name="Chapman S.B."/>
            <person name="Gearin G."/>
            <person name="Goldberg J."/>
            <person name="Griggs A."/>
            <person name="Gujja S."/>
            <person name="Hansen M."/>
            <person name="Heiman D."/>
            <person name="Howarth C."/>
            <person name="Larimer J."/>
            <person name="Lui A."/>
            <person name="MacDonald P.J.P."/>
            <person name="McCowen C."/>
            <person name="Montmayeur A."/>
            <person name="Murphy C."/>
            <person name="Neiman D."/>
            <person name="Pearson M."/>
            <person name="Priest M."/>
            <person name="Roberts A."/>
            <person name="Saif S."/>
            <person name="Shea T."/>
            <person name="Sisk P."/>
            <person name="Stolte C."/>
            <person name="Sykes S."/>
            <person name="Wortman J."/>
            <person name="Nusbaum C."/>
            <person name="Birren B."/>
        </authorList>
    </citation>
    <scope>NUCLEOTIDE SEQUENCE [LARGE SCALE GENOMIC DNA]</scope>
    <source>
        <strain evidence="10 11">ATCC 38327</strain>
    </source>
</reference>